<protein>
    <recommendedName>
        <fullName evidence="4">Coth-domain-containing protein</fullName>
    </recommendedName>
</protein>
<evidence type="ECO:0008006" key="4">
    <source>
        <dbReference type="Google" id="ProtNLM"/>
    </source>
</evidence>
<comment type="caution">
    <text evidence="2">The sequence shown here is derived from an EMBL/GenBank/DDBJ whole genome shotgun (WGS) entry which is preliminary data.</text>
</comment>
<dbReference type="STRING" id="1754191.A0A1Y1V8M4"/>
<dbReference type="PANTHER" id="PTHR40050:SF1">
    <property type="entry name" value="INNER SPORE COAT PROTEIN H"/>
    <property type="match status" value="1"/>
</dbReference>
<dbReference type="AlphaFoldDB" id="A0A1Y1V8M4"/>
<dbReference type="InterPro" id="IPR014867">
    <property type="entry name" value="Spore_coat_CotH_CotH2/3/7"/>
</dbReference>
<reference evidence="2 3" key="2">
    <citation type="submission" date="2016-08" db="EMBL/GenBank/DDBJ databases">
        <title>Pervasive Adenine N6-methylation of Active Genes in Fungi.</title>
        <authorList>
            <consortium name="DOE Joint Genome Institute"/>
            <person name="Mondo S.J."/>
            <person name="Dannebaum R.O."/>
            <person name="Kuo R.C."/>
            <person name="Labutti K."/>
            <person name="Haridas S."/>
            <person name="Kuo A."/>
            <person name="Salamov A."/>
            <person name="Ahrendt S.R."/>
            <person name="Lipzen A."/>
            <person name="Sullivan W."/>
            <person name="Andreopoulos W.B."/>
            <person name="Clum A."/>
            <person name="Lindquist E."/>
            <person name="Daum C."/>
            <person name="Ramamoorthy G.K."/>
            <person name="Gryganskyi A."/>
            <person name="Culley D."/>
            <person name="Magnuson J.K."/>
            <person name="James T.Y."/>
            <person name="O'Malley M.A."/>
            <person name="Stajich J.E."/>
            <person name="Spatafora J.W."/>
            <person name="Visel A."/>
            <person name="Grigoriev I.V."/>
        </authorList>
    </citation>
    <scope>NUCLEOTIDE SEQUENCE [LARGE SCALE GENOMIC DNA]</scope>
    <source>
        <strain evidence="3">finn</strain>
    </source>
</reference>
<proteinExistence type="predicted"/>
<dbReference type="OrthoDB" id="2134720at2759"/>
<name>A0A1Y1V8M4_9FUNG</name>
<accession>A0A1Y1V8M4</accession>
<dbReference type="PANTHER" id="PTHR40050">
    <property type="entry name" value="INNER SPORE COAT PROTEIN H"/>
    <property type="match status" value="1"/>
</dbReference>
<dbReference type="Proteomes" id="UP000193719">
    <property type="component" value="Unassembled WGS sequence"/>
</dbReference>
<feature type="compositionally biased region" description="Acidic residues" evidence="1">
    <location>
        <begin position="418"/>
        <end position="451"/>
    </location>
</feature>
<sequence length="451" mass="52267">MTYEVDGKKEVFKKVNFKTGGNYGRANDKIGFNLKLNDNDLLFNRKQLRLRPDASDTIHMRSKLAYDLINNWGLPSVQEAYCEFYLNGEYFGLYFLQDTIKGDWVRKTYGLPADEEVDTLYYCRKDGVNLVKGDNCYNQNDKAANYTEPFEEFLEKVENATSVEDLEKFMNVDLLMKNLAIEFLFGSFDHFVIQGHNFFMYQRKDGIWDMILVDFDAEFGSALYIYTVFVLNYHTPELGYELKFEDMPKPGKKILDVAYFKDKSYFKKALRELMVTGFNPDNTFKRIDELKEFIDPYVKKSLTLRADGRLPGVINFKGQDNTHTYEDFQNHFSIEPENPVVPSLKGWIKHRFEFACKEYGFDPEEILKEAAAFRGEEYIPKETTTSIVEEETEKPTITRTIIYTTTVVTETIEVTVSADEDEDSADEIEVTASADEVEDSADEVEDSADEE</sequence>
<reference evidence="2 3" key="1">
    <citation type="submission" date="2016-08" db="EMBL/GenBank/DDBJ databases">
        <title>Genomes of anaerobic fungi encode conserved fungal cellulosomes for biomass hydrolysis.</title>
        <authorList>
            <consortium name="DOE Joint Genome Institute"/>
            <person name="Haitjema C.H."/>
            <person name="Gilmore S.P."/>
            <person name="Henske J.K."/>
            <person name="Solomon K.V."/>
            <person name="De Groot R."/>
            <person name="Kuo A."/>
            <person name="Mondo S.J."/>
            <person name="Salamov A.A."/>
            <person name="Labutti K."/>
            <person name="Zhao Z."/>
            <person name="Chiniquy J."/>
            <person name="Barry K."/>
            <person name="Brewer H.M."/>
            <person name="Purvine S.O."/>
            <person name="Wright A.T."/>
            <person name="Boxma B."/>
            <person name="Van Alen T."/>
            <person name="Hackstein J.H."/>
            <person name="Baker S.E."/>
            <person name="Grigoriev I.V."/>
            <person name="O'Malley M.A."/>
        </authorList>
    </citation>
    <scope>NUCLEOTIDE SEQUENCE [LARGE SCALE GENOMIC DNA]</scope>
    <source>
        <strain evidence="3">finn</strain>
    </source>
</reference>
<evidence type="ECO:0000256" key="1">
    <source>
        <dbReference type="SAM" id="MobiDB-lite"/>
    </source>
</evidence>
<keyword evidence="3" id="KW-1185">Reference proteome</keyword>
<dbReference type="EMBL" id="MCFH01000023">
    <property type="protein sequence ID" value="ORX49761.1"/>
    <property type="molecule type" value="Genomic_DNA"/>
</dbReference>
<evidence type="ECO:0000313" key="3">
    <source>
        <dbReference type="Proteomes" id="UP000193719"/>
    </source>
</evidence>
<evidence type="ECO:0000313" key="2">
    <source>
        <dbReference type="EMBL" id="ORX49761.1"/>
    </source>
</evidence>
<feature type="region of interest" description="Disordered" evidence="1">
    <location>
        <begin position="417"/>
        <end position="451"/>
    </location>
</feature>
<gene>
    <name evidence="2" type="ORF">BCR36DRAFT_583814</name>
</gene>
<organism evidence="2 3">
    <name type="scientific">Piromyces finnis</name>
    <dbReference type="NCBI Taxonomy" id="1754191"/>
    <lineage>
        <taxon>Eukaryota</taxon>
        <taxon>Fungi</taxon>
        <taxon>Fungi incertae sedis</taxon>
        <taxon>Chytridiomycota</taxon>
        <taxon>Chytridiomycota incertae sedis</taxon>
        <taxon>Neocallimastigomycetes</taxon>
        <taxon>Neocallimastigales</taxon>
        <taxon>Neocallimastigaceae</taxon>
        <taxon>Piromyces</taxon>
    </lineage>
</organism>
<dbReference type="Pfam" id="PF08757">
    <property type="entry name" value="CotH"/>
    <property type="match status" value="1"/>
</dbReference>